<dbReference type="Gene3D" id="1.20.1640.10">
    <property type="entry name" value="Multidrug efflux transporter AcrB transmembrane domain"/>
    <property type="match status" value="2"/>
</dbReference>
<feature type="transmembrane region" description="Helical" evidence="7">
    <location>
        <begin position="41"/>
        <end position="61"/>
    </location>
</feature>
<evidence type="ECO:0000313" key="9">
    <source>
        <dbReference type="EMBL" id="GAB44896.1"/>
    </source>
</evidence>
<name>A0ABQ0HG86_9ACTN</name>
<sequence>MLHMVVQRPSGGRLAARRLAERSEYSTTLGRLARFTLAHRFLVIGAWVAVGIVLAILFPQLETVVRQQSVDPIPAGVPSFQALDQMGGAFGEKGAKTTVFVTMENPNGFTDVARERYDMLVLQLRENFDDVQSVRDLLSDPTTAGQALSEDGQAWYLPVGVTGTLGGPTATHAVETVRQTAQRVFDGTGTTVHVTGPTATFSDQIVSAESDLVVITLATVALIAIILLIVYRSLFTALVPLLVIGVSLGVGRGILSALGELGMPVSQFTVAFMTVILLGAGVDYSVFFISRYHERLRQDATTEVALVDATATIGRVILASAATVALAFLAMVFGQLSVFSTLGPACAIAILIGFLATVTLLPPVLLWAARFGWGAPRRDLTRKYWNRVAVLVVRRPVPLLALTLVGLIVLSVFATGIQITFDDREGQPATTDSNEGYALLDRHFPQDVTITEFLVVDAPIDLRTASGLADLEQMASRVSQIPGVTRVIGVTRPTGDKLEQAELSWQNGQIGNRLAGAVDDGQNRRGDLEQLRTGAFQLADGLTQLDTQVRTNLAPLAGILDQASTAGQQIQQYQPLLRQLAASAPALDRASQNAPQLAALTRQTSAALATVTSILPILDNAPWCTQVPQCAALRAQTRNLDALLSNGTLDQIATLSTQLAQLDTPISTVTDQLTSTVNSLGSTLGSISSQDLPGKLTQLQTGISQLAAGSRQLAAGVSALIDSNLQQLAGMAALATQLQTSARETAGTNSATGFYLPPQANADRRFVDVARQFVSPDGHTVRYAIQTSFDPYSTEAMQLADTITDVALAARPNTTLQDSNIATAGFPAINADLQRLLTEDFRLLALATLTIVGLILILLLRALIAPLYLLGTVILNYTAALGIGVLIFQHILKTDIAWPVPLLAFIVLVAVGADYNMLLISRLREESQNNIRIGVLRTVTNTGSVITSAGLIFAASMFGLMAGSISIMTQVGLIIGIGLLLDTFIVRTIVVPTIATLVGRASWWPSTRTDTHPASR</sequence>
<evidence type="ECO:0000256" key="3">
    <source>
        <dbReference type="ARBA" id="ARBA00022475"/>
    </source>
</evidence>
<feature type="transmembrane region" description="Helical" evidence="7">
    <location>
        <begin position="942"/>
        <end position="967"/>
    </location>
</feature>
<feature type="transmembrane region" description="Helical" evidence="7">
    <location>
        <begin position="270"/>
        <end position="289"/>
    </location>
</feature>
<keyword evidence="4 7" id="KW-0812">Transmembrane</keyword>
<keyword evidence="10" id="KW-1185">Reference proteome</keyword>
<organism evidence="9 10">
    <name type="scientific">Gordonia terrae NBRC 100016</name>
    <dbReference type="NCBI Taxonomy" id="1089454"/>
    <lineage>
        <taxon>Bacteria</taxon>
        <taxon>Bacillati</taxon>
        <taxon>Actinomycetota</taxon>
        <taxon>Actinomycetes</taxon>
        <taxon>Mycobacteriales</taxon>
        <taxon>Gordoniaceae</taxon>
        <taxon>Gordonia</taxon>
    </lineage>
</organism>
<feature type="domain" description="SSD" evidence="8">
    <location>
        <begin position="203"/>
        <end position="367"/>
    </location>
</feature>
<evidence type="ECO:0000259" key="8">
    <source>
        <dbReference type="PROSITE" id="PS50156"/>
    </source>
</evidence>
<evidence type="ECO:0000256" key="6">
    <source>
        <dbReference type="ARBA" id="ARBA00023136"/>
    </source>
</evidence>
<feature type="transmembrane region" description="Helical" evidence="7">
    <location>
        <begin position="841"/>
        <end position="860"/>
    </location>
</feature>
<feature type="transmembrane region" description="Helical" evidence="7">
    <location>
        <begin position="867"/>
        <end position="892"/>
    </location>
</feature>
<feature type="transmembrane region" description="Helical" evidence="7">
    <location>
        <begin position="238"/>
        <end position="258"/>
    </location>
</feature>
<evidence type="ECO:0000313" key="10">
    <source>
        <dbReference type="Proteomes" id="UP000004881"/>
    </source>
</evidence>
<protein>
    <recommendedName>
        <fullName evidence="8">SSD domain-containing protein</fullName>
    </recommendedName>
</protein>
<evidence type="ECO:0000256" key="4">
    <source>
        <dbReference type="ARBA" id="ARBA00022692"/>
    </source>
</evidence>
<gene>
    <name evidence="9" type="ORF">GOTRE_074_00040</name>
</gene>
<keyword evidence="5 7" id="KW-1133">Transmembrane helix</keyword>
<reference evidence="9 10" key="1">
    <citation type="submission" date="2012-02" db="EMBL/GenBank/DDBJ databases">
        <title>Whole genome shotgun sequence of Gordonia terrae NBRC 100016.</title>
        <authorList>
            <person name="Takarada H."/>
            <person name="Hosoyama A."/>
            <person name="Tsuchikane K."/>
            <person name="Katsumata H."/>
            <person name="Yamazaki S."/>
            <person name="Fujita N."/>
        </authorList>
    </citation>
    <scope>NUCLEOTIDE SEQUENCE [LARGE SCALE GENOMIC DNA]</scope>
    <source>
        <strain evidence="9 10">NBRC 100016</strain>
    </source>
</reference>
<dbReference type="InterPro" id="IPR004869">
    <property type="entry name" value="MMPL_dom"/>
</dbReference>
<dbReference type="InterPro" id="IPR000731">
    <property type="entry name" value="SSD"/>
</dbReference>
<dbReference type="NCBIfam" id="TIGR03057">
    <property type="entry name" value="xxxLxxG_by_4"/>
    <property type="match status" value="1"/>
</dbReference>
<dbReference type="SUPFAM" id="SSF82866">
    <property type="entry name" value="Multidrug efflux transporter AcrB transmembrane domain"/>
    <property type="match status" value="2"/>
</dbReference>
<feature type="transmembrane region" description="Helical" evidence="7">
    <location>
        <begin position="316"/>
        <end position="336"/>
    </location>
</feature>
<feature type="transmembrane region" description="Helical" evidence="7">
    <location>
        <begin position="342"/>
        <end position="368"/>
    </location>
</feature>
<evidence type="ECO:0000256" key="1">
    <source>
        <dbReference type="ARBA" id="ARBA00004651"/>
    </source>
</evidence>
<dbReference type="PANTHER" id="PTHR33406">
    <property type="entry name" value="MEMBRANE PROTEIN MJ1562-RELATED"/>
    <property type="match status" value="1"/>
</dbReference>
<dbReference type="Pfam" id="PF03176">
    <property type="entry name" value="MMPL"/>
    <property type="match status" value="2"/>
</dbReference>
<dbReference type="InterPro" id="IPR023908">
    <property type="entry name" value="xxxLxxG_rpt"/>
</dbReference>
<keyword evidence="3" id="KW-1003">Cell membrane</keyword>
<dbReference type="PANTHER" id="PTHR33406:SF6">
    <property type="entry name" value="MEMBRANE PROTEIN YDGH-RELATED"/>
    <property type="match status" value="1"/>
</dbReference>
<dbReference type="EMBL" id="BAFD01000074">
    <property type="protein sequence ID" value="GAB44896.1"/>
    <property type="molecule type" value="Genomic_DNA"/>
</dbReference>
<feature type="transmembrane region" description="Helical" evidence="7">
    <location>
        <begin position="898"/>
        <end position="921"/>
    </location>
</feature>
<evidence type="ECO:0000256" key="2">
    <source>
        <dbReference type="ARBA" id="ARBA00010157"/>
    </source>
</evidence>
<evidence type="ECO:0000256" key="5">
    <source>
        <dbReference type="ARBA" id="ARBA00022989"/>
    </source>
</evidence>
<dbReference type="Proteomes" id="UP000004881">
    <property type="component" value="Unassembled WGS sequence"/>
</dbReference>
<evidence type="ECO:0000256" key="7">
    <source>
        <dbReference type="SAM" id="Phobius"/>
    </source>
</evidence>
<accession>A0ABQ0HG86</accession>
<comment type="similarity">
    <text evidence="2">Belongs to the resistance-nodulation-cell division (RND) (TC 2.A.6) family. MmpL subfamily.</text>
</comment>
<dbReference type="InterPro" id="IPR050545">
    <property type="entry name" value="Mycobact_MmpL"/>
</dbReference>
<comment type="subcellular location">
    <subcellularLocation>
        <location evidence="1">Cell membrane</location>
        <topology evidence="1">Multi-pass membrane protein</topology>
    </subcellularLocation>
</comment>
<comment type="caution">
    <text evidence="9">The sequence shown here is derived from an EMBL/GenBank/DDBJ whole genome shotgun (WGS) entry which is preliminary data.</text>
</comment>
<dbReference type="PROSITE" id="PS50156">
    <property type="entry name" value="SSD"/>
    <property type="match status" value="1"/>
</dbReference>
<feature type="transmembrane region" description="Helical" evidence="7">
    <location>
        <begin position="212"/>
        <end position="231"/>
    </location>
</feature>
<keyword evidence="6 7" id="KW-0472">Membrane</keyword>
<proteinExistence type="inferred from homology"/>
<feature type="transmembrane region" description="Helical" evidence="7">
    <location>
        <begin position="397"/>
        <end position="421"/>
    </location>
</feature>